<dbReference type="Proteomes" id="UP000218711">
    <property type="component" value="Unassembled WGS sequence"/>
</dbReference>
<sequence length="65" mass="7310">MKLTQTELRKSNLQLSQVQTTLEKFKSGGLSNIRGQFPETKFTDTQSIILPIPANYKINNSNVAK</sequence>
<dbReference type="AlphaFoldDB" id="A0A2A5SPG7"/>
<protein>
    <submittedName>
        <fullName evidence="1">Uncharacterized protein</fullName>
    </submittedName>
</protein>
<comment type="caution">
    <text evidence="1">The sequence shown here is derived from an EMBL/GenBank/DDBJ whole genome shotgun (WGS) entry which is preliminary data.</text>
</comment>
<organism evidence="1 2">
    <name type="scientific">Lactococcus cremoris subsp. tructae</name>
    <dbReference type="NCBI Taxonomy" id="542833"/>
    <lineage>
        <taxon>Bacteria</taxon>
        <taxon>Bacillati</taxon>
        <taxon>Bacillota</taxon>
        <taxon>Bacilli</taxon>
        <taxon>Lactobacillales</taxon>
        <taxon>Streptococcaceae</taxon>
        <taxon>Lactococcus</taxon>
    </lineage>
</organism>
<accession>A0A2A5SPG7</accession>
<proteinExistence type="predicted"/>
<reference evidence="1 2" key="1">
    <citation type="submission" date="2014-12" db="EMBL/GenBank/DDBJ databases">
        <title>Draft genome sequences of 10 type strains of Lactococcus.</title>
        <authorList>
            <person name="Sun Z."/>
            <person name="Zhong Z."/>
            <person name="Liu W."/>
            <person name="Zhang W."/>
            <person name="Zhang H."/>
        </authorList>
    </citation>
    <scope>NUCLEOTIDE SEQUENCE [LARGE SCALE GENOMIC DNA]</scope>
    <source>
        <strain evidence="1 2">DSM 21502</strain>
    </source>
</reference>
<name>A0A2A5SPG7_LACLC</name>
<evidence type="ECO:0000313" key="2">
    <source>
        <dbReference type="Proteomes" id="UP000218711"/>
    </source>
</evidence>
<evidence type="ECO:0000313" key="1">
    <source>
        <dbReference type="EMBL" id="PCS15844.1"/>
    </source>
</evidence>
<gene>
    <name evidence="1" type="ORF">RU92_GL001172</name>
</gene>
<dbReference type="EMBL" id="JXKC01000018">
    <property type="protein sequence ID" value="PCS15844.1"/>
    <property type="molecule type" value="Genomic_DNA"/>
</dbReference>